<feature type="compositionally biased region" description="Basic and acidic residues" evidence="1">
    <location>
        <begin position="299"/>
        <end position="308"/>
    </location>
</feature>
<name>A0ABN9SY81_9DINO</name>
<feature type="compositionally biased region" description="Basic and acidic residues" evidence="1">
    <location>
        <begin position="280"/>
        <end position="290"/>
    </location>
</feature>
<protein>
    <submittedName>
        <fullName evidence="2">Uncharacterized protein</fullName>
    </submittedName>
</protein>
<comment type="caution">
    <text evidence="2">The sequence shown here is derived from an EMBL/GenBank/DDBJ whole genome shotgun (WGS) entry which is preliminary data.</text>
</comment>
<evidence type="ECO:0000313" key="2">
    <source>
        <dbReference type="EMBL" id="CAK0837512.1"/>
    </source>
</evidence>
<gene>
    <name evidence="2" type="ORF">PCOR1329_LOCUS33689</name>
</gene>
<organism evidence="2 3">
    <name type="scientific">Prorocentrum cordatum</name>
    <dbReference type="NCBI Taxonomy" id="2364126"/>
    <lineage>
        <taxon>Eukaryota</taxon>
        <taxon>Sar</taxon>
        <taxon>Alveolata</taxon>
        <taxon>Dinophyceae</taxon>
        <taxon>Prorocentrales</taxon>
        <taxon>Prorocentraceae</taxon>
        <taxon>Prorocentrum</taxon>
    </lineage>
</organism>
<dbReference type="Proteomes" id="UP001189429">
    <property type="component" value="Unassembled WGS sequence"/>
</dbReference>
<evidence type="ECO:0000256" key="1">
    <source>
        <dbReference type="SAM" id="MobiDB-lite"/>
    </source>
</evidence>
<evidence type="ECO:0000313" key="3">
    <source>
        <dbReference type="Proteomes" id="UP001189429"/>
    </source>
</evidence>
<feature type="region of interest" description="Disordered" evidence="1">
    <location>
        <begin position="265"/>
        <end position="308"/>
    </location>
</feature>
<feature type="region of interest" description="Disordered" evidence="1">
    <location>
        <begin position="474"/>
        <end position="514"/>
    </location>
</feature>
<sequence>MQCEPGVSSTISFVSSACLEFIWTGSVTVHGKSITGFAALYSTAKQMLDQHREVCSKGNSTARPKDGGPATMFIDSDRAIISEKMATFIDNEAKFVALKAFANQLKGLGATDHPVIQSTLFKIMTDPHLTGKITIERIIDYVLAVADQAFPPEWAETAKEVLQLGKVPCSVAMIWGDIHEVLRFGAFRAKLMMQAIAFMLSKPGMTTTGVDSAGMNNLKAELTTNCDVHIDTVGSHDINQASKEAQKSFWMGLVASLGKDSHALRELPKWKPPAAETADGDDKNGDKGDASTDGGPVEIKTEPRDDKGAAIVRAGAPGSAAKETKVLVTEVVTLSDLYSFRMTGLTIDVPYVKMIEAEAEKQIWTFYKSHSSNWSNIKVCFRSKQPTLQVDLSNQDLRLPFAGSVTTQPTKDGILLGESFGLQFYLVGDASLFAEVCIPAYMVKVVDGDAEPTMEVYWHDLPLNIWPKGHQKSLKEASAKTPTLKSEPSRFALQGEVAKKRGRGRAADSGGSSKPELRFGVAAYKHALTAAASSQGAESTTAANSASASGSACPAWLDPSLVKAGKHLLR</sequence>
<reference evidence="2" key="1">
    <citation type="submission" date="2023-10" db="EMBL/GenBank/DDBJ databases">
        <authorList>
            <person name="Chen Y."/>
            <person name="Shah S."/>
            <person name="Dougan E. K."/>
            <person name="Thang M."/>
            <person name="Chan C."/>
        </authorList>
    </citation>
    <scope>NUCLEOTIDE SEQUENCE [LARGE SCALE GENOMIC DNA]</scope>
</reference>
<accession>A0ABN9SY81</accession>
<proteinExistence type="predicted"/>
<dbReference type="EMBL" id="CAUYUJ010014160">
    <property type="protein sequence ID" value="CAK0837512.1"/>
    <property type="molecule type" value="Genomic_DNA"/>
</dbReference>
<keyword evidence="3" id="KW-1185">Reference proteome</keyword>